<dbReference type="AlphaFoldDB" id="A0A368T4E2"/>
<protein>
    <submittedName>
        <fullName evidence="1">Uncharacterized protein</fullName>
    </submittedName>
</protein>
<sequence length="265" mass="28146">MIGALREQRDQMVALAGEHAGGHPRLAEGYRTVAAALELAAATVEADPTLLRHRRAERTCTAVRWLDLLGELARQARPVGGQVLVAERWEALGAEPDARARERGRNRLGRVNHQAPREFAQLVARVRETAERVAVLAYDDPPTPEQRAHLLADLMPSEGDLGRVASRLRAAAAALHQDLAEVLDVGGDGAPADARRLSAAARRIEALAAEVDPGPAAPPVVCGGCGQPLPAVPAGGAGRPRRYCGDACRQRAHRAARRTGAPPRA</sequence>
<organism evidence="1 2">
    <name type="scientific">Marinitenerispora sediminis</name>
    <dbReference type="NCBI Taxonomy" id="1931232"/>
    <lineage>
        <taxon>Bacteria</taxon>
        <taxon>Bacillati</taxon>
        <taxon>Actinomycetota</taxon>
        <taxon>Actinomycetes</taxon>
        <taxon>Streptosporangiales</taxon>
        <taxon>Nocardiopsidaceae</taxon>
        <taxon>Marinitenerispora</taxon>
    </lineage>
</organism>
<evidence type="ECO:0000313" key="2">
    <source>
        <dbReference type="Proteomes" id="UP000253318"/>
    </source>
</evidence>
<accession>A0A368T4E2</accession>
<evidence type="ECO:0000313" key="1">
    <source>
        <dbReference type="EMBL" id="RCV57653.1"/>
    </source>
</evidence>
<keyword evidence="2" id="KW-1185">Reference proteome</keyword>
<proteinExistence type="predicted"/>
<comment type="caution">
    <text evidence="1">The sequence shown here is derived from an EMBL/GenBank/DDBJ whole genome shotgun (WGS) entry which is preliminary data.</text>
</comment>
<name>A0A368T4E2_9ACTN</name>
<gene>
    <name evidence="1" type="ORF">DEF24_14855</name>
</gene>
<dbReference type="EMBL" id="QEIN01000109">
    <property type="protein sequence ID" value="RCV57653.1"/>
    <property type="molecule type" value="Genomic_DNA"/>
</dbReference>
<reference evidence="1 2" key="1">
    <citation type="submission" date="2018-04" db="EMBL/GenBank/DDBJ databases">
        <title>Novel actinobacteria from marine sediment.</title>
        <authorList>
            <person name="Ng Z.Y."/>
            <person name="Tan G.Y.A."/>
        </authorList>
    </citation>
    <scope>NUCLEOTIDE SEQUENCE [LARGE SCALE GENOMIC DNA]</scope>
    <source>
        <strain evidence="1 2">TPS81</strain>
    </source>
</reference>
<dbReference type="Proteomes" id="UP000253318">
    <property type="component" value="Unassembled WGS sequence"/>
</dbReference>